<evidence type="ECO:0000256" key="5">
    <source>
        <dbReference type="ARBA" id="ARBA00023163"/>
    </source>
</evidence>
<dbReference type="Pfam" id="PF00486">
    <property type="entry name" value="Trans_reg_C"/>
    <property type="match status" value="1"/>
</dbReference>
<keyword evidence="1 6" id="KW-0597">Phosphoprotein</keyword>
<dbReference type="EMBL" id="CP017111">
    <property type="protein sequence ID" value="AOO65065.1"/>
    <property type="molecule type" value="Genomic_DNA"/>
</dbReference>
<keyword evidence="11" id="KW-1185">Reference proteome</keyword>
<dbReference type="Gene3D" id="3.40.50.2300">
    <property type="match status" value="1"/>
</dbReference>
<dbReference type="GO" id="GO:0000976">
    <property type="term" value="F:transcription cis-regulatory region binding"/>
    <property type="evidence" value="ECO:0007669"/>
    <property type="project" value="TreeGrafter"/>
</dbReference>
<dbReference type="PANTHER" id="PTHR48111:SF1">
    <property type="entry name" value="TWO-COMPONENT RESPONSE REGULATOR ORR33"/>
    <property type="match status" value="1"/>
</dbReference>
<evidence type="ECO:0000313" key="11">
    <source>
        <dbReference type="Proteomes" id="UP000094609"/>
    </source>
</evidence>
<dbReference type="PATRIC" id="fig|1193502.14.peg.1307"/>
<dbReference type="PROSITE" id="PS51755">
    <property type="entry name" value="OMPR_PHOB"/>
    <property type="match status" value="1"/>
</dbReference>
<evidence type="ECO:0000256" key="3">
    <source>
        <dbReference type="ARBA" id="ARBA00023015"/>
    </source>
</evidence>
<evidence type="ECO:0000259" key="9">
    <source>
        <dbReference type="PROSITE" id="PS51755"/>
    </source>
</evidence>
<dbReference type="SMART" id="SM00862">
    <property type="entry name" value="Trans_reg_C"/>
    <property type="match status" value="1"/>
</dbReference>
<dbReference type="InterPro" id="IPR036388">
    <property type="entry name" value="WH-like_DNA-bd_sf"/>
</dbReference>
<reference evidence="11" key="1">
    <citation type="submission" date="2016-08" db="EMBL/GenBank/DDBJ databases">
        <title>Complete genome sequence of the organohalide-respiring Epsilonproteobacterium Sulfurospirillum halorespirans.</title>
        <authorList>
            <person name="Goris T."/>
            <person name="Zimmermann J."/>
            <person name="Schenz B."/>
            <person name="Lemos M."/>
            <person name="Hackermueller J."/>
            <person name="Diekert G."/>
        </authorList>
    </citation>
    <scope>NUCLEOTIDE SEQUENCE [LARGE SCALE GENOMIC DNA]</scope>
    <source>
        <strain>DSM 13726</strain>
        <strain evidence="11">PCE-M2</strain>
    </source>
</reference>
<dbReference type="Pfam" id="PF00072">
    <property type="entry name" value="Response_reg"/>
    <property type="match status" value="1"/>
</dbReference>
<dbReference type="GO" id="GO:0000156">
    <property type="term" value="F:phosphorelay response regulator activity"/>
    <property type="evidence" value="ECO:0007669"/>
    <property type="project" value="TreeGrafter"/>
</dbReference>
<dbReference type="SMART" id="SM00448">
    <property type="entry name" value="REC"/>
    <property type="match status" value="1"/>
</dbReference>
<dbReference type="KEGG" id="shal:SHALO_1287"/>
<feature type="DNA-binding region" description="OmpR/PhoB-type" evidence="7">
    <location>
        <begin position="136"/>
        <end position="232"/>
    </location>
</feature>
<dbReference type="InterPro" id="IPR001789">
    <property type="entry name" value="Sig_transdc_resp-reg_receiver"/>
</dbReference>
<dbReference type="InterPro" id="IPR001867">
    <property type="entry name" value="OmpR/PhoB-type_DNA-bd"/>
</dbReference>
<dbReference type="InterPro" id="IPR011006">
    <property type="entry name" value="CheY-like_superfamily"/>
</dbReference>
<keyword evidence="5" id="KW-0804">Transcription</keyword>
<evidence type="ECO:0000256" key="6">
    <source>
        <dbReference type="PROSITE-ProRule" id="PRU00169"/>
    </source>
</evidence>
<dbReference type="SUPFAM" id="SSF52172">
    <property type="entry name" value="CheY-like"/>
    <property type="match status" value="1"/>
</dbReference>
<dbReference type="Proteomes" id="UP000094609">
    <property type="component" value="Chromosome"/>
</dbReference>
<dbReference type="PROSITE" id="PS50110">
    <property type="entry name" value="RESPONSE_REGULATORY"/>
    <property type="match status" value="1"/>
</dbReference>
<dbReference type="GO" id="GO:0006355">
    <property type="term" value="P:regulation of DNA-templated transcription"/>
    <property type="evidence" value="ECO:0007669"/>
    <property type="project" value="InterPro"/>
</dbReference>
<dbReference type="RefSeq" id="WP_069477879.1">
    <property type="nucleotide sequence ID" value="NZ_CP017111.1"/>
</dbReference>
<name>A0A1D7TJ71_9BACT</name>
<evidence type="ECO:0000256" key="1">
    <source>
        <dbReference type="ARBA" id="ARBA00022553"/>
    </source>
</evidence>
<proteinExistence type="predicted"/>
<feature type="domain" description="Response regulatory" evidence="8">
    <location>
        <begin position="14"/>
        <end position="128"/>
    </location>
</feature>
<dbReference type="InterPro" id="IPR016032">
    <property type="entry name" value="Sig_transdc_resp-reg_C-effctor"/>
</dbReference>
<dbReference type="GO" id="GO:0005829">
    <property type="term" value="C:cytosol"/>
    <property type="evidence" value="ECO:0007669"/>
    <property type="project" value="TreeGrafter"/>
</dbReference>
<accession>A0A1D7TJ71</accession>
<evidence type="ECO:0000259" key="8">
    <source>
        <dbReference type="PROSITE" id="PS50110"/>
    </source>
</evidence>
<evidence type="ECO:0000256" key="2">
    <source>
        <dbReference type="ARBA" id="ARBA00023012"/>
    </source>
</evidence>
<dbReference type="CDD" id="cd00156">
    <property type="entry name" value="REC"/>
    <property type="match status" value="1"/>
</dbReference>
<keyword evidence="4 7" id="KW-0238">DNA-binding</keyword>
<dbReference type="InterPro" id="IPR039420">
    <property type="entry name" value="WalR-like"/>
</dbReference>
<keyword evidence="2" id="KW-0902">Two-component regulatory system</keyword>
<dbReference type="AlphaFoldDB" id="A0A1D7TJ71"/>
<dbReference type="Gene3D" id="1.10.10.10">
    <property type="entry name" value="Winged helix-like DNA-binding domain superfamily/Winged helix DNA-binding domain"/>
    <property type="match status" value="1"/>
</dbReference>
<sequence length="237" mass="26902">MLDLGVMSCCNRYTVLCVDDEEEFLAYLSSILERYFLKVYSVASVNEAYQIIEEQTIDLIITDLYMPKTNGIDFIKKIRSERSAIAAIFLTACFEKDYLHAAIPLELDAYLVKPVSLEKLFETLQRTIEHIEKRSSKTYTIKGGISFDLCDQVAYETASRKLIDVTQKELALLSLLLKNQHTILSKSVIESYLWEFESAADSSVKTLINKLRKKIGSDAIITHSTIGYSIALEELTV</sequence>
<dbReference type="SUPFAM" id="SSF46894">
    <property type="entry name" value="C-terminal effector domain of the bipartite response regulators"/>
    <property type="match status" value="1"/>
</dbReference>
<gene>
    <name evidence="10" type="ORF">SHALO_1287</name>
</gene>
<organism evidence="10 11">
    <name type="scientific">Sulfurospirillum halorespirans DSM 13726</name>
    <dbReference type="NCBI Taxonomy" id="1193502"/>
    <lineage>
        <taxon>Bacteria</taxon>
        <taxon>Pseudomonadati</taxon>
        <taxon>Campylobacterota</taxon>
        <taxon>Epsilonproteobacteria</taxon>
        <taxon>Campylobacterales</taxon>
        <taxon>Sulfurospirillaceae</taxon>
        <taxon>Sulfurospirillum</taxon>
    </lineage>
</organism>
<dbReference type="PANTHER" id="PTHR48111">
    <property type="entry name" value="REGULATOR OF RPOS"/>
    <property type="match status" value="1"/>
</dbReference>
<keyword evidence="3" id="KW-0805">Transcription regulation</keyword>
<protein>
    <submittedName>
        <fullName evidence="10">Putative two-component response regulator</fullName>
    </submittedName>
</protein>
<feature type="modified residue" description="4-aspartylphosphate" evidence="6">
    <location>
        <position position="63"/>
    </location>
</feature>
<feature type="domain" description="OmpR/PhoB-type" evidence="9">
    <location>
        <begin position="136"/>
        <end position="232"/>
    </location>
</feature>
<dbReference type="GO" id="GO:0032993">
    <property type="term" value="C:protein-DNA complex"/>
    <property type="evidence" value="ECO:0007669"/>
    <property type="project" value="TreeGrafter"/>
</dbReference>
<evidence type="ECO:0000256" key="4">
    <source>
        <dbReference type="ARBA" id="ARBA00023125"/>
    </source>
</evidence>
<dbReference type="STRING" id="1193502.SHALO_1287"/>
<evidence type="ECO:0000256" key="7">
    <source>
        <dbReference type="PROSITE-ProRule" id="PRU01091"/>
    </source>
</evidence>
<evidence type="ECO:0000313" key="10">
    <source>
        <dbReference type="EMBL" id="AOO65065.1"/>
    </source>
</evidence>